<evidence type="ECO:0000313" key="2">
    <source>
        <dbReference type="Proteomes" id="UP000835052"/>
    </source>
</evidence>
<sequence>MLRRIAIRNLAYIVRRCKELIGGPNNMRNSEGDASLTPTNYQSRLPYEEKRYGDCHQPADLVDTVT</sequence>
<dbReference type="AlphaFoldDB" id="A0A8S1H4R9"/>
<proteinExistence type="predicted"/>
<reference evidence="1" key="1">
    <citation type="submission" date="2020-10" db="EMBL/GenBank/DDBJ databases">
        <authorList>
            <person name="Kikuchi T."/>
        </authorList>
    </citation>
    <scope>NUCLEOTIDE SEQUENCE</scope>
    <source>
        <strain evidence="1">NKZ352</strain>
    </source>
</reference>
<name>A0A8S1H4R9_9PELO</name>
<dbReference type="Proteomes" id="UP000835052">
    <property type="component" value="Unassembled WGS sequence"/>
</dbReference>
<accession>A0A8S1H4R9</accession>
<gene>
    <name evidence="1" type="ORF">CAUJ_LOCUS7185</name>
</gene>
<keyword evidence="2" id="KW-1185">Reference proteome</keyword>
<evidence type="ECO:0000313" key="1">
    <source>
        <dbReference type="EMBL" id="CAD6191266.1"/>
    </source>
</evidence>
<comment type="caution">
    <text evidence="1">The sequence shown here is derived from an EMBL/GenBank/DDBJ whole genome shotgun (WGS) entry which is preliminary data.</text>
</comment>
<dbReference type="EMBL" id="CAJGYM010000020">
    <property type="protein sequence ID" value="CAD6191266.1"/>
    <property type="molecule type" value="Genomic_DNA"/>
</dbReference>
<protein>
    <submittedName>
        <fullName evidence="1">Uncharacterized protein</fullName>
    </submittedName>
</protein>
<organism evidence="1 2">
    <name type="scientific">Caenorhabditis auriculariae</name>
    <dbReference type="NCBI Taxonomy" id="2777116"/>
    <lineage>
        <taxon>Eukaryota</taxon>
        <taxon>Metazoa</taxon>
        <taxon>Ecdysozoa</taxon>
        <taxon>Nematoda</taxon>
        <taxon>Chromadorea</taxon>
        <taxon>Rhabditida</taxon>
        <taxon>Rhabditina</taxon>
        <taxon>Rhabditomorpha</taxon>
        <taxon>Rhabditoidea</taxon>
        <taxon>Rhabditidae</taxon>
        <taxon>Peloderinae</taxon>
        <taxon>Caenorhabditis</taxon>
    </lineage>
</organism>